<dbReference type="PANTHER" id="PTHR37941">
    <property type="entry name" value="FUMARASE E-RELATED"/>
    <property type="match status" value="1"/>
</dbReference>
<dbReference type="AlphaFoldDB" id="A0AAX2UY72"/>
<dbReference type="InterPro" id="IPR038026">
    <property type="entry name" value="MtlR-like_sf"/>
</dbReference>
<sequence length="177" mass="19962">MQTETEIIELSEFLLEFNKESDRGAVLNAAAVLDDWLKNILESFFVKNKSGSELVSGFNAPLGTFAAKVTAAHALGLIEESEYHEITIIRKIRNEFGHSWRGVDFGSGKVLNLVNQLPWCGPEELESDSTPRMRFNFAIAILLSDLMWRSRLVEKERRNVKSWSNKSRKSVGSISEA</sequence>
<protein>
    <submittedName>
        <fullName evidence="1">Transcriptional regulator</fullName>
    </submittedName>
</protein>
<dbReference type="GO" id="GO:0045892">
    <property type="term" value="P:negative regulation of DNA-templated transcription"/>
    <property type="evidence" value="ECO:0007669"/>
    <property type="project" value="TreeGrafter"/>
</dbReference>
<dbReference type="Gene3D" id="1.20.120.330">
    <property type="entry name" value="Nucleotidyltransferases domain 2"/>
    <property type="match status" value="1"/>
</dbReference>
<dbReference type="SUPFAM" id="SSF158668">
    <property type="entry name" value="MtlR-like"/>
    <property type="match status" value="1"/>
</dbReference>
<comment type="caution">
    <text evidence="1">The sequence shown here is derived from an EMBL/GenBank/DDBJ whole genome shotgun (WGS) entry which is preliminary data.</text>
</comment>
<dbReference type="InterPro" id="IPR007761">
    <property type="entry name" value="MtlR-like"/>
</dbReference>
<dbReference type="PANTHER" id="PTHR37941:SF1">
    <property type="entry name" value="FUMARASE E-RELATED"/>
    <property type="match status" value="1"/>
</dbReference>
<reference evidence="1" key="2">
    <citation type="journal article" date="2019" name="PLoS ONE">
        <title>Identification and characterization of putative Aeromonas spp. T3SS effectors.</title>
        <authorList>
            <person name="Rangel L.T."/>
            <person name="Marden J."/>
            <person name="Colston S."/>
            <person name="Setubal J.C."/>
            <person name="Graf J."/>
            <person name="Gogarten J.P."/>
        </authorList>
    </citation>
    <scope>NUCLEOTIDE SEQUENCE</scope>
    <source>
        <strain evidence="1">BAQ071013-135</strain>
    </source>
</reference>
<dbReference type="EMBL" id="PDXJ01000002">
    <property type="protein sequence ID" value="TND56776.1"/>
    <property type="molecule type" value="Genomic_DNA"/>
</dbReference>
<dbReference type="RefSeq" id="WP_042081082.1">
    <property type="nucleotide sequence ID" value="NZ_CAWORL010000012.1"/>
</dbReference>
<accession>A0AAX2UY72</accession>
<evidence type="ECO:0000313" key="1">
    <source>
        <dbReference type="EMBL" id="TND56776.1"/>
    </source>
</evidence>
<evidence type="ECO:0000313" key="2">
    <source>
        <dbReference type="Proteomes" id="UP000796104"/>
    </source>
</evidence>
<dbReference type="Proteomes" id="UP000796104">
    <property type="component" value="Unassembled WGS sequence"/>
</dbReference>
<proteinExistence type="predicted"/>
<reference evidence="1" key="1">
    <citation type="submission" date="2017-10" db="EMBL/GenBank/DDBJ databases">
        <authorList>
            <person name="Colston S.M."/>
            <person name="Graf J."/>
        </authorList>
    </citation>
    <scope>NUCLEOTIDE SEQUENCE</scope>
    <source>
        <strain evidence="1">BAQ071013-135</strain>
    </source>
</reference>
<gene>
    <name evidence="1" type="ORF">CF123_02265</name>
</gene>
<name>A0AAX2UY72_AERVE</name>
<organism evidence="1 2">
    <name type="scientific">Aeromonas veronii</name>
    <dbReference type="NCBI Taxonomy" id="654"/>
    <lineage>
        <taxon>Bacteria</taxon>
        <taxon>Pseudomonadati</taxon>
        <taxon>Pseudomonadota</taxon>
        <taxon>Gammaproteobacteria</taxon>
        <taxon>Aeromonadales</taxon>
        <taxon>Aeromonadaceae</taxon>
        <taxon>Aeromonas</taxon>
    </lineage>
</organism>